<feature type="domain" description="ApaG" evidence="3">
    <location>
        <begin position="4"/>
        <end position="128"/>
    </location>
</feature>
<dbReference type="Gene3D" id="2.60.40.1470">
    <property type="entry name" value="ApaG domain"/>
    <property type="match status" value="1"/>
</dbReference>
<dbReference type="NCBIfam" id="NF003967">
    <property type="entry name" value="PRK05461.1"/>
    <property type="match status" value="1"/>
</dbReference>
<sequence length="128" mass="14164">MAKKKTDYSIKVAAQAFYLEEQSAPDSDRYVFAYTVLIQNQGNIAAKLLSRHWIITDANGKIEEVRGEGVVGEQPHLRPGEGFQYTSGAILETSVGSMKGSYQMLADDGRVFDTDIPPFVLSIPRTLH</sequence>
<dbReference type="InterPro" id="IPR036767">
    <property type="entry name" value="ApaG_sf"/>
</dbReference>
<dbReference type="Pfam" id="PF04379">
    <property type="entry name" value="DUF525"/>
    <property type="match status" value="1"/>
</dbReference>
<dbReference type="PROSITE" id="PS51087">
    <property type="entry name" value="APAG"/>
    <property type="match status" value="1"/>
</dbReference>
<dbReference type="OrthoDB" id="9795226at2"/>
<evidence type="ECO:0000313" key="5">
    <source>
        <dbReference type="Proteomes" id="UP000019184"/>
    </source>
</evidence>
<dbReference type="EMBL" id="CBTK010000278">
    <property type="protein sequence ID" value="CDH46830.1"/>
    <property type="molecule type" value="Genomic_DNA"/>
</dbReference>
<dbReference type="SUPFAM" id="SSF110069">
    <property type="entry name" value="ApaG-like"/>
    <property type="match status" value="1"/>
</dbReference>
<evidence type="ECO:0000313" key="4">
    <source>
        <dbReference type="EMBL" id="CDH46830.1"/>
    </source>
</evidence>
<evidence type="ECO:0000259" key="3">
    <source>
        <dbReference type="PROSITE" id="PS51087"/>
    </source>
</evidence>
<evidence type="ECO:0000256" key="1">
    <source>
        <dbReference type="ARBA" id="ARBA00017693"/>
    </source>
</evidence>
<dbReference type="HAMAP" id="MF_00791">
    <property type="entry name" value="ApaG"/>
    <property type="match status" value="1"/>
</dbReference>
<dbReference type="PANTHER" id="PTHR14289:SF16">
    <property type="entry name" value="POLYMERASE DELTA-INTERACTING PROTEIN 2"/>
    <property type="match status" value="1"/>
</dbReference>
<comment type="caution">
    <text evidence="4">The sequence shown here is derived from an EMBL/GenBank/DDBJ whole genome shotgun (WGS) entry which is preliminary data.</text>
</comment>
<name>A0A7U7GEW8_9GAMM</name>
<dbReference type="GO" id="GO:0070987">
    <property type="term" value="P:error-free translesion synthesis"/>
    <property type="evidence" value="ECO:0007669"/>
    <property type="project" value="TreeGrafter"/>
</dbReference>
<dbReference type="PANTHER" id="PTHR14289">
    <property type="entry name" value="F-BOX ONLY PROTEIN 3"/>
    <property type="match status" value="1"/>
</dbReference>
<reference evidence="4 5" key="1">
    <citation type="journal article" date="2014" name="ISME J.">
        <title>Candidatus Competibacter-lineage genomes retrieved from metagenomes reveal functional metabolic diversity.</title>
        <authorList>
            <person name="McIlroy S.J."/>
            <person name="Albertsen M."/>
            <person name="Andresen E.K."/>
            <person name="Saunders A.M."/>
            <person name="Kristiansen R."/>
            <person name="Stokholm-Bjerregaard M."/>
            <person name="Nielsen K.L."/>
            <person name="Nielsen P.H."/>
        </authorList>
    </citation>
    <scope>NUCLEOTIDE SEQUENCE [LARGE SCALE GENOMIC DNA]</scope>
    <source>
        <strain evidence="4 5">Run_B_J11</strain>
    </source>
</reference>
<gene>
    <name evidence="2 4" type="primary">apaG</name>
    <name evidence="4" type="ORF">BN874_610041</name>
</gene>
<dbReference type="AlphaFoldDB" id="A0A7U7GEW8"/>
<dbReference type="RefSeq" id="WP_034435539.1">
    <property type="nucleotide sequence ID" value="NZ_CBTK010000278.1"/>
</dbReference>
<evidence type="ECO:0000256" key="2">
    <source>
        <dbReference type="HAMAP-Rule" id="MF_00791"/>
    </source>
</evidence>
<dbReference type="Proteomes" id="UP000019184">
    <property type="component" value="Unassembled WGS sequence"/>
</dbReference>
<dbReference type="InterPro" id="IPR007474">
    <property type="entry name" value="ApaG_domain"/>
</dbReference>
<dbReference type="InterPro" id="IPR023065">
    <property type="entry name" value="Uncharacterised_ApaG"/>
</dbReference>
<protein>
    <recommendedName>
        <fullName evidence="1 2">Protein ApaG</fullName>
    </recommendedName>
</protein>
<organism evidence="4 5">
    <name type="scientific">Candidatus Contendobacter odensis Run_B_J11</name>
    <dbReference type="NCBI Taxonomy" id="1400861"/>
    <lineage>
        <taxon>Bacteria</taxon>
        <taxon>Pseudomonadati</taxon>
        <taxon>Pseudomonadota</taxon>
        <taxon>Gammaproteobacteria</taxon>
        <taxon>Candidatus Competibacteraceae</taxon>
        <taxon>Candidatus Contendibacter</taxon>
    </lineage>
</organism>
<keyword evidence="5" id="KW-1185">Reference proteome</keyword>
<proteinExistence type="inferred from homology"/>
<accession>A0A7U7GEW8</accession>